<organism evidence="2 3">
    <name type="scientific">Terrabacter aerolatus</name>
    <dbReference type="NCBI Taxonomy" id="422442"/>
    <lineage>
        <taxon>Bacteria</taxon>
        <taxon>Bacillati</taxon>
        <taxon>Actinomycetota</taxon>
        <taxon>Actinomycetes</taxon>
        <taxon>Micrococcales</taxon>
        <taxon>Intrasporangiaceae</taxon>
        <taxon>Terrabacter</taxon>
    </lineage>
</organism>
<dbReference type="AlphaFoldDB" id="A0A512D0S7"/>
<keyword evidence="3" id="KW-1185">Reference proteome</keyword>
<feature type="transmembrane region" description="Helical" evidence="1">
    <location>
        <begin position="135"/>
        <end position="153"/>
    </location>
</feature>
<evidence type="ECO:0000313" key="3">
    <source>
        <dbReference type="Proteomes" id="UP000321534"/>
    </source>
</evidence>
<evidence type="ECO:0000256" key="1">
    <source>
        <dbReference type="SAM" id="Phobius"/>
    </source>
</evidence>
<dbReference type="OrthoDB" id="4872150at2"/>
<sequence length="232" mass="23271">MPPAAPSPHAQTSRALVLAATASGGATIAHAVGGGHLVSGTGVVVATAVLTGATLPFVRDRLSVPRAAALLVALQVVAHLVHGLAALAGGPAGHGRATDPVHAAHGIRPLGRIETDAAGATDAAMSSALTDLLPSPAMLLAHAVAAVALGLVLTRGERSWWVACLLLALLGAATSRVVRLLTCGAVALWRALVLARVGLPGPLPQRSDGRVPSDVWRARTPVRRGPPALLLT</sequence>
<keyword evidence="1" id="KW-1133">Transmembrane helix</keyword>
<protein>
    <submittedName>
        <fullName evidence="2">Uncharacterized protein</fullName>
    </submittedName>
</protein>
<gene>
    <name evidence="2" type="ORF">TAE01_18760</name>
</gene>
<keyword evidence="1" id="KW-0472">Membrane</keyword>
<feature type="transmembrane region" description="Helical" evidence="1">
    <location>
        <begin position="160"/>
        <end position="178"/>
    </location>
</feature>
<feature type="transmembrane region" description="Helical" evidence="1">
    <location>
        <begin position="41"/>
        <end position="58"/>
    </location>
</feature>
<dbReference type="RefSeq" id="WP_147065721.1">
    <property type="nucleotide sequence ID" value="NZ_BAAARO010000002.1"/>
</dbReference>
<accession>A0A512D0S7</accession>
<dbReference type="Proteomes" id="UP000321534">
    <property type="component" value="Unassembled WGS sequence"/>
</dbReference>
<evidence type="ECO:0000313" key="2">
    <source>
        <dbReference type="EMBL" id="GEO30066.1"/>
    </source>
</evidence>
<name>A0A512D0S7_9MICO</name>
<dbReference type="EMBL" id="BJYX01000008">
    <property type="protein sequence ID" value="GEO30066.1"/>
    <property type="molecule type" value="Genomic_DNA"/>
</dbReference>
<comment type="caution">
    <text evidence="2">The sequence shown here is derived from an EMBL/GenBank/DDBJ whole genome shotgun (WGS) entry which is preliminary data.</text>
</comment>
<keyword evidence="1" id="KW-0812">Transmembrane</keyword>
<reference evidence="2 3" key="1">
    <citation type="submission" date="2019-07" db="EMBL/GenBank/DDBJ databases">
        <title>Whole genome shotgun sequence of Terrabacter aerolatus NBRC 106305.</title>
        <authorList>
            <person name="Hosoyama A."/>
            <person name="Uohara A."/>
            <person name="Ohji S."/>
            <person name="Ichikawa N."/>
        </authorList>
    </citation>
    <scope>NUCLEOTIDE SEQUENCE [LARGE SCALE GENOMIC DNA]</scope>
    <source>
        <strain evidence="2 3">NBRC 106305</strain>
    </source>
</reference>
<proteinExistence type="predicted"/>
<feature type="transmembrane region" description="Helical" evidence="1">
    <location>
        <begin position="70"/>
        <end position="90"/>
    </location>
</feature>